<sequence>MSKSTFHDEYDSRTSIRHTDVLGIPEGEEWVPAIRA</sequence>
<evidence type="ECO:0000313" key="2">
    <source>
        <dbReference type="Proteomes" id="UP000001312"/>
    </source>
</evidence>
<name>A7ERR1_SCLS1</name>
<dbReference type="KEGG" id="ssl:SS1G_08015"/>
<organism evidence="1 2">
    <name type="scientific">Sclerotinia sclerotiorum (strain ATCC 18683 / 1980 / Ss-1)</name>
    <name type="common">White mold</name>
    <name type="synonym">Whetzelinia sclerotiorum</name>
    <dbReference type="NCBI Taxonomy" id="665079"/>
    <lineage>
        <taxon>Eukaryota</taxon>
        <taxon>Fungi</taxon>
        <taxon>Dikarya</taxon>
        <taxon>Ascomycota</taxon>
        <taxon>Pezizomycotina</taxon>
        <taxon>Leotiomycetes</taxon>
        <taxon>Helotiales</taxon>
        <taxon>Sclerotiniaceae</taxon>
        <taxon>Sclerotinia</taxon>
    </lineage>
</organism>
<dbReference type="GeneID" id="5487139"/>
<protein>
    <submittedName>
        <fullName evidence="1">Uncharacterized protein</fullName>
    </submittedName>
</protein>
<dbReference type="Proteomes" id="UP000001312">
    <property type="component" value="Unassembled WGS sequence"/>
</dbReference>
<proteinExistence type="predicted"/>
<dbReference type="AlphaFoldDB" id="A7ERR1"/>
<gene>
    <name evidence="1" type="ORF">SS1G_08015</name>
</gene>
<dbReference type="EMBL" id="CH476630">
    <property type="protein sequence ID" value="EDN92153.1"/>
    <property type="molecule type" value="Genomic_DNA"/>
</dbReference>
<reference evidence="2" key="1">
    <citation type="journal article" date="2011" name="PLoS Genet.">
        <title>Genomic analysis of the necrotrophic fungal pathogens Sclerotinia sclerotiorum and Botrytis cinerea.</title>
        <authorList>
            <person name="Amselem J."/>
            <person name="Cuomo C.A."/>
            <person name="van Kan J.A."/>
            <person name="Viaud M."/>
            <person name="Benito E.P."/>
            <person name="Couloux A."/>
            <person name="Coutinho P.M."/>
            <person name="de Vries R.P."/>
            <person name="Dyer P.S."/>
            <person name="Fillinger S."/>
            <person name="Fournier E."/>
            <person name="Gout L."/>
            <person name="Hahn M."/>
            <person name="Kohn L."/>
            <person name="Lapalu N."/>
            <person name="Plummer K.M."/>
            <person name="Pradier J.M."/>
            <person name="Quevillon E."/>
            <person name="Sharon A."/>
            <person name="Simon A."/>
            <person name="ten Have A."/>
            <person name="Tudzynski B."/>
            <person name="Tudzynski P."/>
            <person name="Wincker P."/>
            <person name="Andrew M."/>
            <person name="Anthouard V."/>
            <person name="Beever R.E."/>
            <person name="Beffa R."/>
            <person name="Benoit I."/>
            <person name="Bouzid O."/>
            <person name="Brault B."/>
            <person name="Chen Z."/>
            <person name="Choquer M."/>
            <person name="Collemare J."/>
            <person name="Cotton P."/>
            <person name="Danchin E.G."/>
            <person name="Da Silva C."/>
            <person name="Gautier A."/>
            <person name="Giraud C."/>
            <person name="Giraud T."/>
            <person name="Gonzalez C."/>
            <person name="Grossetete S."/>
            <person name="Guldener U."/>
            <person name="Henrissat B."/>
            <person name="Howlett B.J."/>
            <person name="Kodira C."/>
            <person name="Kretschmer M."/>
            <person name="Lappartient A."/>
            <person name="Leroch M."/>
            <person name="Levis C."/>
            <person name="Mauceli E."/>
            <person name="Neuveglise C."/>
            <person name="Oeser B."/>
            <person name="Pearson M."/>
            <person name="Poulain J."/>
            <person name="Poussereau N."/>
            <person name="Quesneville H."/>
            <person name="Rascle C."/>
            <person name="Schumacher J."/>
            <person name="Segurens B."/>
            <person name="Sexton A."/>
            <person name="Silva E."/>
            <person name="Sirven C."/>
            <person name="Soanes D.M."/>
            <person name="Talbot N.J."/>
            <person name="Templeton M."/>
            <person name="Yandava C."/>
            <person name="Yarden O."/>
            <person name="Zeng Q."/>
            <person name="Rollins J.A."/>
            <person name="Lebrun M.H."/>
            <person name="Dickman M."/>
        </authorList>
    </citation>
    <scope>NUCLEOTIDE SEQUENCE [LARGE SCALE GENOMIC DNA]</scope>
    <source>
        <strain evidence="2">ATCC 18683 / 1980 / Ss-1</strain>
    </source>
</reference>
<dbReference type="InParanoid" id="A7ERR1"/>
<accession>A7ERR1</accession>
<keyword evidence="2" id="KW-1185">Reference proteome</keyword>
<dbReference type="RefSeq" id="XP_001591389.1">
    <property type="nucleotide sequence ID" value="XM_001591339.1"/>
</dbReference>
<evidence type="ECO:0000313" key="1">
    <source>
        <dbReference type="EMBL" id="EDN92153.1"/>
    </source>
</evidence>